<dbReference type="Proteomes" id="UP000298285">
    <property type="component" value="Unassembled WGS sequence"/>
</dbReference>
<sequence length="87" mass="10113">MQNTMIVVFYKAIHIFIFVSDSFINISYRILKKMKIIRNSIAKLKKPNQQASQHEKSDDYVAGIISVPARSLLLPSFLFFSMRMHCC</sequence>
<proteinExistence type="predicted"/>
<keyword evidence="1" id="KW-1133">Transmembrane helix</keyword>
<dbReference type="RefSeq" id="WP_135106544.1">
    <property type="nucleotide sequence ID" value="NZ_JADGKW010000005.1"/>
</dbReference>
<organism evidence="2 3">
    <name type="scientific">Dysgonomonas mossii</name>
    <dbReference type="NCBI Taxonomy" id="163665"/>
    <lineage>
        <taxon>Bacteria</taxon>
        <taxon>Pseudomonadati</taxon>
        <taxon>Bacteroidota</taxon>
        <taxon>Bacteroidia</taxon>
        <taxon>Bacteroidales</taxon>
        <taxon>Dysgonomonadaceae</taxon>
        <taxon>Dysgonomonas</taxon>
    </lineage>
</organism>
<dbReference type="EMBL" id="SPPK01000005">
    <property type="protein sequence ID" value="TFU87241.1"/>
    <property type="molecule type" value="Genomic_DNA"/>
</dbReference>
<protein>
    <submittedName>
        <fullName evidence="2">Uncharacterized protein</fullName>
    </submittedName>
</protein>
<evidence type="ECO:0000313" key="2">
    <source>
        <dbReference type="EMBL" id="TFU87241.1"/>
    </source>
</evidence>
<comment type="caution">
    <text evidence="2">The sequence shown here is derived from an EMBL/GenBank/DDBJ whole genome shotgun (WGS) entry which is preliminary data.</text>
</comment>
<keyword evidence="1" id="KW-0812">Transmembrane</keyword>
<feature type="transmembrane region" description="Helical" evidence="1">
    <location>
        <begin position="12"/>
        <end position="31"/>
    </location>
</feature>
<dbReference type="AlphaFoldDB" id="A0A4Y9IJ91"/>
<gene>
    <name evidence="2" type="ORF">E4T88_14180</name>
</gene>
<name>A0A4Y9IJ91_9BACT</name>
<evidence type="ECO:0000313" key="3">
    <source>
        <dbReference type="Proteomes" id="UP000298285"/>
    </source>
</evidence>
<reference evidence="2 3" key="1">
    <citation type="submission" date="2019-03" db="EMBL/GenBank/DDBJ databases">
        <title>Diversity of the mouse oral microbiome.</title>
        <authorList>
            <person name="Joseph S."/>
            <person name="Aduse-Opoku J."/>
            <person name="Curtis M."/>
            <person name="Wade W."/>
            <person name="Hashim A."/>
        </authorList>
    </citation>
    <scope>NUCLEOTIDE SEQUENCE [LARGE SCALE GENOMIC DNA]</scope>
    <source>
        <strain evidence="2 3">P11</strain>
    </source>
</reference>
<keyword evidence="1" id="KW-0472">Membrane</keyword>
<accession>A0A4Y9IJ91</accession>
<evidence type="ECO:0000256" key="1">
    <source>
        <dbReference type="SAM" id="Phobius"/>
    </source>
</evidence>